<comment type="caution">
    <text evidence="1">The sequence shown here is derived from an EMBL/GenBank/DDBJ whole genome shotgun (WGS) entry which is preliminary data.</text>
</comment>
<protein>
    <submittedName>
        <fullName evidence="1">Uncharacterized protein</fullName>
    </submittedName>
</protein>
<evidence type="ECO:0000313" key="1">
    <source>
        <dbReference type="EMBL" id="KRX11784.1"/>
    </source>
</evidence>
<dbReference type="AlphaFoldDB" id="A0A0V0RC44"/>
<evidence type="ECO:0000313" key="2">
    <source>
        <dbReference type="Proteomes" id="UP000054630"/>
    </source>
</evidence>
<name>A0A0V0RC44_9BILA</name>
<keyword evidence="2" id="KW-1185">Reference proteome</keyword>
<proteinExistence type="predicted"/>
<dbReference type="Proteomes" id="UP000054630">
    <property type="component" value="Unassembled WGS sequence"/>
</dbReference>
<sequence>MEMVFMTSAPEIASAPAETGEIYGIGGICVSWYDSCTRGRYCRYSKETSWEVWTNRVEVQRKDDRARDS</sequence>
<dbReference type="EMBL" id="JYDL01001406">
    <property type="protein sequence ID" value="KRX11784.1"/>
    <property type="molecule type" value="Genomic_DNA"/>
</dbReference>
<accession>A0A0V0RC44</accession>
<gene>
    <name evidence="1" type="ORF">T07_3538</name>
</gene>
<dbReference type="OrthoDB" id="10506989at2759"/>
<reference evidence="1 2" key="1">
    <citation type="submission" date="2015-01" db="EMBL/GenBank/DDBJ databases">
        <title>Evolution of Trichinella species and genotypes.</title>
        <authorList>
            <person name="Korhonen P.K."/>
            <person name="Edoardo P."/>
            <person name="Giuseppe L.R."/>
            <person name="Gasser R.B."/>
        </authorList>
    </citation>
    <scope>NUCLEOTIDE SEQUENCE [LARGE SCALE GENOMIC DNA]</scope>
    <source>
        <strain evidence="1">ISS37</strain>
    </source>
</reference>
<organism evidence="1 2">
    <name type="scientific">Trichinella nelsoni</name>
    <dbReference type="NCBI Taxonomy" id="6336"/>
    <lineage>
        <taxon>Eukaryota</taxon>
        <taxon>Metazoa</taxon>
        <taxon>Ecdysozoa</taxon>
        <taxon>Nematoda</taxon>
        <taxon>Enoplea</taxon>
        <taxon>Dorylaimia</taxon>
        <taxon>Trichinellida</taxon>
        <taxon>Trichinellidae</taxon>
        <taxon>Trichinella</taxon>
    </lineage>
</organism>